<sequence length="177" mass="18991">MSASAIRTRRLDLEPLTPGHAREMTTVLSGPSLYRFTGGEPPTEAALSLRYTAQSAGHSPKRDQAWLNWIVRHQETGAALGFVQATVSVQSGELVADVAWVIAVVQQGNGYAVEAAAGMLCWLGECGTARCQAHIHPGNVASCSVARKLDFAPTSLVHDGEVLWQRTARQSSAIIKR</sequence>
<dbReference type="AlphaFoldDB" id="A0A931CTM1"/>
<dbReference type="InterPro" id="IPR000182">
    <property type="entry name" value="GNAT_dom"/>
</dbReference>
<dbReference type="GO" id="GO:0008999">
    <property type="term" value="F:protein-N-terminal-alanine acetyltransferase activity"/>
    <property type="evidence" value="ECO:0007669"/>
    <property type="project" value="TreeGrafter"/>
</dbReference>
<dbReference type="Pfam" id="PF13302">
    <property type="entry name" value="Acetyltransf_3"/>
    <property type="match status" value="1"/>
</dbReference>
<accession>A0A931CTM1</accession>
<dbReference type="SUPFAM" id="SSF55729">
    <property type="entry name" value="Acyl-CoA N-acyltransferases (Nat)"/>
    <property type="match status" value="1"/>
</dbReference>
<name>A0A931CTM1_9MICC</name>
<dbReference type="EMBL" id="JADNYM010000020">
    <property type="protein sequence ID" value="MBG0740701.1"/>
    <property type="molecule type" value="Genomic_DNA"/>
</dbReference>
<reference evidence="2 3" key="1">
    <citation type="submission" date="2020-11" db="EMBL/GenBank/DDBJ databases">
        <title>Arthrobacter antarcticus sp. nov., isolated from Antarctic Soil.</title>
        <authorList>
            <person name="Li J."/>
        </authorList>
    </citation>
    <scope>NUCLEOTIDE SEQUENCE [LARGE SCALE GENOMIC DNA]</scope>
    <source>
        <strain evidence="2 3">Z1-20</strain>
    </source>
</reference>
<evidence type="ECO:0000313" key="3">
    <source>
        <dbReference type="Proteomes" id="UP000655366"/>
    </source>
</evidence>
<gene>
    <name evidence="2" type="ORF">IV500_15085</name>
</gene>
<dbReference type="PANTHER" id="PTHR43441">
    <property type="entry name" value="RIBOSOMAL-PROTEIN-SERINE ACETYLTRANSFERASE"/>
    <property type="match status" value="1"/>
</dbReference>
<proteinExistence type="predicted"/>
<dbReference type="PANTHER" id="PTHR43441:SF10">
    <property type="entry name" value="ACETYLTRANSFERASE"/>
    <property type="match status" value="1"/>
</dbReference>
<evidence type="ECO:0000259" key="1">
    <source>
        <dbReference type="Pfam" id="PF13302"/>
    </source>
</evidence>
<dbReference type="GO" id="GO:0005737">
    <property type="term" value="C:cytoplasm"/>
    <property type="evidence" value="ECO:0007669"/>
    <property type="project" value="TreeGrafter"/>
</dbReference>
<feature type="domain" description="N-acetyltransferase" evidence="1">
    <location>
        <begin position="10"/>
        <end position="151"/>
    </location>
</feature>
<organism evidence="2 3">
    <name type="scientific">Arthrobacter terrae</name>
    <dbReference type="NCBI Taxonomy" id="2935737"/>
    <lineage>
        <taxon>Bacteria</taxon>
        <taxon>Bacillati</taxon>
        <taxon>Actinomycetota</taxon>
        <taxon>Actinomycetes</taxon>
        <taxon>Micrococcales</taxon>
        <taxon>Micrococcaceae</taxon>
        <taxon>Arthrobacter</taxon>
    </lineage>
</organism>
<dbReference type="InterPro" id="IPR016181">
    <property type="entry name" value="Acyl_CoA_acyltransferase"/>
</dbReference>
<dbReference type="Gene3D" id="3.40.630.30">
    <property type="match status" value="1"/>
</dbReference>
<evidence type="ECO:0000313" key="2">
    <source>
        <dbReference type="EMBL" id="MBG0740701.1"/>
    </source>
</evidence>
<keyword evidence="3" id="KW-1185">Reference proteome</keyword>
<comment type="caution">
    <text evidence="2">The sequence shown here is derived from an EMBL/GenBank/DDBJ whole genome shotgun (WGS) entry which is preliminary data.</text>
</comment>
<dbReference type="GO" id="GO:1990189">
    <property type="term" value="F:protein N-terminal-serine acetyltransferase activity"/>
    <property type="evidence" value="ECO:0007669"/>
    <property type="project" value="TreeGrafter"/>
</dbReference>
<dbReference type="InterPro" id="IPR051908">
    <property type="entry name" value="Ribosomal_N-acetyltransferase"/>
</dbReference>
<dbReference type="Proteomes" id="UP000655366">
    <property type="component" value="Unassembled WGS sequence"/>
</dbReference>
<protein>
    <submittedName>
        <fullName evidence="2">GNAT family N-acetyltransferase</fullName>
    </submittedName>
</protein>